<dbReference type="AlphaFoldDB" id="A0A6J5E656"/>
<evidence type="ECO:0000313" key="3">
    <source>
        <dbReference type="Proteomes" id="UP000494329"/>
    </source>
</evidence>
<protein>
    <recommendedName>
        <fullName evidence="4">Lipoprotein</fullName>
    </recommendedName>
</protein>
<keyword evidence="1" id="KW-0732">Signal</keyword>
<name>A0A6J5E656_9BURK</name>
<keyword evidence="3" id="KW-1185">Reference proteome</keyword>
<accession>A0A6J5E656</accession>
<organism evidence="2 3">
    <name type="scientific">Paraburkholderia solisilvae</name>
    <dbReference type="NCBI Taxonomy" id="624376"/>
    <lineage>
        <taxon>Bacteria</taxon>
        <taxon>Pseudomonadati</taxon>
        <taxon>Pseudomonadota</taxon>
        <taxon>Betaproteobacteria</taxon>
        <taxon>Burkholderiales</taxon>
        <taxon>Burkholderiaceae</taxon>
        <taxon>Paraburkholderia</taxon>
    </lineage>
</organism>
<reference evidence="2 3" key="1">
    <citation type="submission" date="2020-04" db="EMBL/GenBank/DDBJ databases">
        <authorList>
            <person name="De Canck E."/>
        </authorList>
    </citation>
    <scope>NUCLEOTIDE SEQUENCE [LARGE SCALE GENOMIC DNA]</scope>
    <source>
        <strain evidence="2 3">LMG 29739</strain>
    </source>
</reference>
<evidence type="ECO:0008006" key="4">
    <source>
        <dbReference type="Google" id="ProtNLM"/>
    </source>
</evidence>
<proteinExistence type="predicted"/>
<dbReference type="RefSeq" id="WP_175112422.1">
    <property type="nucleotide sequence ID" value="NZ_CADIKF010000029.1"/>
</dbReference>
<evidence type="ECO:0000256" key="1">
    <source>
        <dbReference type="SAM" id="SignalP"/>
    </source>
</evidence>
<feature type="chain" id="PRO_5027032144" description="Lipoprotein" evidence="1">
    <location>
        <begin position="28"/>
        <end position="233"/>
    </location>
</feature>
<dbReference type="EMBL" id="CADIKF010000029">
    <property type="protein sequence ID" value="CAB3761853.1"/>
    <property type="molecule type" value="Genomic_DNA"/>
</dbReference>
<dbReference type="Proteomes" id="UP000494329">
    <property type="component" value="Unassembled WGS sequence"/>
</dbReference>
<gene>
    <name evidence="2" type="ORF">LMG29739_03738</name>
</gene>
<sequence>MNTPAPVAYFARPVLAALCAAGTAALAACGGSFCVGVDGCVGSTASNLTLTGTAATGKALASATVSVSCAQGAGTALTDGGGNYSVALNATPPCVLTVTSGSTTLHSVAFAGGTFNTTPETDLMLVYLAAQLGTNENGLLTGFATSTAFQQALANPTNVLAAQTAVVTNLQQHYAVTLTTPAFLSTPFVVGQAGVDSDLGTLASAGAIDANGMPDAAAVSLLAAAGSTHPLGQ</sequence>
<evidence type="ECO:0000313" key="2">
    <source>
        <dbReference type="EMBL" id="CAB3761853.1"/>
    </source>
</evidence>
<feature type="signal peptide" evidence="1">
    <location>
        <begin position="1"/>
        <end position="27"/>
    </location>
</feature>